<feature type="region of interest" description="Disordered" evidence="4">
    <location>
        <begin position="317"/>
        <end position="336"/>
    </location>
</feature>
<keyword evidence="3 5" id="KW-0732">Signal</keyword>
<dbReference type="InterPro" id="IPR008638">
    <property type="entry name" value="FhaB/CdiA-like_TPS"/>
</dbReference>
<feature type="domain" description="Filamentous haemagglutinin FhaB/tRNA nuclease CdiA-like TPS" evidence="6">
    <location>
        <begin position="26"/>
        <end position="137"/>
    </location>
</feature>
<keyword evidence="8" id="KW-1185">Reference proteome</keyword>
<dbReference type="PANTHER" id="PTHR12338">
    <property type="entry name" value="AUTOTRANSPORTER"/>
    <property type="match status" value="1"/>
</dbReference>
<feature type="chain" id="PRO_5046560867" evidence="5">
    <location>
        <begin position="29"/>
        <end position="1329"/>
    </location>
</feature>
<dbReference type="InterPro" id="IPR050909">
    <property type="entry name" value="Bact_Autotransporter_VF"/>
</dbReference>
<evidence type="ECO:0000313" key="8">
    <source>
        <dbReference type="Proteomes" id="UP000716322"/>
    </source>
</evidence>
<accession>A0ABX0PHK5</accession>
<dbReference type="NCBIfam" id="TIGR01901">
    <property type="entry name" value="adhes_NPXG"/>
    <property type="match status" value="1"/>
</dbReference>
<name>A0ABX0PHK5_9BURK</name>
<evidence type="ECO:0000259" key="6">
    <source>
        <dbReference type="SMART" id="SM00912"/>
    </source>
</evidence>
<protein>
    <submittedName>
        <fullName evidence="7">Filamentous hemagglutinin N-terminal domain-containing protein</fullName>
    </submittedName>
</protein>
<dbReference type="Pfam" id="PF05860">
    <property type="entry name" value="TPS"/>
    <property type="match status" value="1"/>
</dbReference>
<dbReference type="Proteomes" id="UP000716322">
    <property type="component" value="Unassembled WGS sequence"/>
</dbReference>
<feature type="compositionally biased region" description="Polar residues" evidence="4">
    <location>
        <begin position="325"/>
        <end position="335"/>
    </location>
</feature>
<sequence length="1329" mass="129806">MISSTLVSTRRRLGALLVAACWCGAAGAAPTLPKVAAGQATFSQQGTVFTITNTPGTIINWQTFSIDAGETTQFIQQSADSAVLNRVLGQDPTKILGALQSNGKVFLINPNGILFGQGSRVDVNGLVASSLNITDADFIAGNKTFQAGAGAIAGTVRNEGSITTPKGGQVFLIAPDVENAGVITTPKGDVVLAAGNSVQLVDSSDPDLRVEISAPGNQALNLGQVIAQGGRIGIYGALVNQRGTANADSAAMGENGRIVLKASGAVTLDAASVTSAGGGNTADGGTVKVLGEQVAVVKGAGIDASGRNGGTVLVGDDGQPDGKHAQTTNVESGSSIHADGNAGNGGKVALAADSDTKAHGTVSARGTAQGGKVNTSGYAVDVDGIAVDASGDKGRNGTWQLAPYDIEVVAGGTAGAGDVVAGAQSAMGSVTRVAPGTLTAAGTDVLLQAQHDLTVTDALDAAGSVRAQAGNNIYVNAQVSAGGDLDFRAGNAFLLGAGGTLKTGNHIGIGANQITLAGNIVGNGQLPTLSLLSADPYRAISIGTDKDSAGTLVLDADALQRLSKNLATIQVGDGGHQAAVTVDGALNAASDVVLANAGDIRVRAPVDLSASAASQFTINQYAVGGIVDVEAALTASKSILLQGDRLTVAAAVTAPAVGLMPNSQAAHVSLGGGDGFVLDQAALGYVKATDFTVGGLAQSTGGIDVVGPIALAGAGTSMVFRLDAGAGVLNVKAPLTTSGTLALGSTAGIYETGDGAVGANALVVRGGQVVLTGANKIGMLAGTTDADLFHVTTAGDLRFGTVDGLSGVVAPNASMQFVSGGAVTFDAGLGGAVATVDAAGIYGNGLLRVGTLSLTSSAGIGTADNPLKTQAGTLLAYNQGAGGQPINVANMGPLTVVRAVQDGAGNTGAISIDSIGGMTVPVYESGDAVKAASGEVRTASGDISLTTHSPLTINGRVTTTSGNVRLLADNGGALTITPGARVATDTGSVSMTGGSTQIAADSVAVSSPDKLLVNGAPVAPPTLDACLANRAAPGCAPVLAAAVQACVTDPAGARCGEILPTYDMCAANPATAGCAPVVQAHDAITACMADPAAPGCGTILPPLDKCRADAGVYGCKAVLAAAAFDACVANPTGAGCAGILPPLDVCKATPTLAGCAQVLALGFTACLATPHDPSCTGILPTLTQCQGNTKLPGCDVVLPTLTQCIGSPGLQGCDVRLPSLAACAAAPSTAGCEAVLPTAAFCTTHPGDATCVTFSGSTAGKDTAAPVAQAVQTTVQLINTATPAPAVTASGAGDGGTTDGKVGERVATAAQAEHTGVKNEKPAAKLYCN</sequence>
<dbReference type="EMBL" id="JAAQOM010000012">
    <property type="protein sequence ID" value="NIA55888.1"/>
    <property type="molecule type" value="Genomic_DNA"/>
</dbReference>
<evidence type="ECO:0000313" key="7">
    <source>
        <dbReference type="EMBL" id="NIA55888.1"/>
    </source>
</evidence>
<evidence type="ECO:0000256" key="4">
    <source>
        <dbReference type="SAM" id="MobiDB-lite"/>
    </source>
</evidence>
<dbReference type="SMART" id="SM00912">
    <property type="entry name" value="Haemagg_act"/>
    <property type="match status" value="1"/>
</dbReference>
<evidence type="ECO:0000256" key="2">
    <source>
        <dbReference type="ARBA" id="ARBA00022525"/>
    </source>
</evidence>
<dbReference type="InterPro" id="IPR012334">
    <property type="entry name" value="Pectin_lyas_fold"/>
</dbReference>
<evidence type="ECO:0000256" key="5">
    <source>
        <dbReference type="SAM" id="SignalP"/>
    </source>
</evidence>
<dbReference type="InterPro" id="IPR011050">
    <property type="entry name" value="Pectin_lyase_fold/virulence"/>
</dbReference>
<evidence type="ECO:0000256" key="3">
    <source>
        <dbReference type="ARBA" id="ARBA00022729"/>
    </source>
</evidence>
<reference evidence="7 8" key="1">
    <citation type="submission" date="2020-03" db="EMBL/GenBank/DDBJ databases">
        <title>Genome sequence of strain Massilia sp. TW-1.</title>
        <authorList>
            <person name="Chaudhary D.K."/>
        </authorList>
    </citation>
    <scope>NUCLEOTIDE SEQUENCE [LARGE SCALE GENOMIC DNA]</scope>
    <source>
        <strain evidence="7 8">TW-1</strain>
    </source>
</reference>
<proteinExistence type="predicted"/>
<feature type="signal peptide" evidence="5">
    <location>
        <begin position="1"/>
        <end position="28"/>
    </location>
</feature>
<evidence type="ECO:0000256" key="1">
    <source>
        <dbReference type="ARBA" id="ARBA00004613"/>
    </source>
</evidence>
<dbReference type="Gene3D" id="2.160.20.10">
    <property type="entry name" value="Single-stranded right-handed beta-helix, Pectin lyase-like"/>
    <property type="match status" value="1"/>
</dbReference>
<keyword evidence="2" id="KW-0964">Secreted</keyword>
<dbReference type="RefSeq" id="WP_166861489.1">
    <property type="nucleotide sequence ID" value="NZ_JAAQOM010000012.1"/>
</dbReference>
<gene>
    <name evidence="7" type="ORF">HAV22_19835</name>
</gene>
<dbReference type="PANTHER" id="PTHR12338:SF8">
    <property type="entry name" value="HEME_HEMOPEXIN-BINDING PROTEIN"/>
    <property type="match status" value="1"/>
</dbReference>
<organism evidence="7 8">
    <name type="scientific">Telluria antibiotica</name>
    <dbReference type="NCBI Taxonomy" id="2717319"/>
    <lineage>
        <taxon>Bacteria</taxon>
        <taxon>Pseudomonadati</taxon>
        <taxon>Pseudomonadota</taxon>
        <taxon>Betaproteobacteria</taxon>
        <taxon>Burkholderiales</taxon>
        <taxon>Oxalobacteraceae</taxon>
        <taxon>Telluria group</taxon>
        <taxon>Telluria</taxon>
    </lineage>
</organism>
<comment type="subcellular location">
    <subcellularLocation>
        <location evidence="1">Secreted</location>
    </subcellularLocation>
</comment>
<comment type="caution">
    <text evidence="7">The sequence shown here is derived from an EMBL/GenBank/DDBJ whole genome shotgun (WGS) entry which is preliminary data.</text>
</comment>
<dbReference type="SUPFAM" id="SSF51126">
    <property type="entry name" value="Pectin lyase-like"/>
    <property type="match status" value="1"/>
</dbReference>